<dbReference type="InterPro" id="IPR023214">
    <property type="entry name" value="HAD_sf"/>
</dbReference>
<reference evidence="1 2" key="1">
    <citation type="submission" date="2017-10" db="EMBL/GenBank/DDBJ databases">
        <title>Bacillus sp. nov., a halophilic bacterium isolated from a Keqin Lake.</title>
        <authorList>
            <person name="Wang H."/>
        </authorList>
    </citation>
    <scope>NUCLEOTIDE SEQUENCE [LARGE SCALE GENOMIC DNA]</scope>
    <source>
        <strain evidence="1 2">KQ-12</strain>
    </source>
</reference>
<dbReference type="GO" id="GO:0016791">
    <property type="term" value="F:phosphatase activity"/>
    <property type="evidence" value="ECO:0007669"/>
    <property type="project" value="UniProtKB-ARBA"/>
</dbReference>
<dbReference type="InterPro" id="IPR000150">
    <property type="entry name" value="Cof"/>
</dbReference>
<accession>A0A323TF44</accession>
<dbReference type="SFLD" id="SFLDS00003">
    <property type="entry name" value="Haloacid_Dehalogenase"/>
    <property type="match status" value="1"/>
</dbReference>
<protein>
    <submittedName>
        <fullName evidence="1">HAD family hydrolase</fullName>
    </submittedName>
</protein>
<dbReference type="NCBIfam" id="TIGR00099">
    <property type="entry name" value="Cof-subfamily"/>
    <property type="match status" value="1"/>
</dbReference>
<dbReference type="Pfam" id="PF08282">
    <property type="entry name" value="Hydrolase_3"/>
    <property type="match status" value="1"/>
</dbReference>
<dbReference type="GO" id="GO:0000287">
    <property type="term" value="F:magnesium ion binding"/>
    <property type="evidence" value="ECO:0007669"/>
    <property type="project" value="TreeGrafter"/>
</dbReference>
<gene>
    <name evidence="1" type="ORF">CR194_13380</name>
</gene>
<name>A0A323TF44_9BACI</name>
<dbReference type="Gene3D" id="3.40.50.1000">
    <property type="entry name" value="HAD superfamily/HAD-like"/>
    <property type="match status" value="1"/>
</dbReference>
<keyword evidence="1" id="KW-0378">Hydrolase</keyword>
<dbReference type="SFLD" id="SFLDG01140">
    <property type="entry name" value="C2.B:_Phosphomannomutase_and_P"/>
    <property type="match status" value="1"/>
</dbReference>
<dbReference type="Proteomes" id="UP000248214">
    <property type="component" value="Unassembled WGS sequence"/>
</dbReference>
<dbReference type="GO" id="GO:0005829">
    <property type="term" value="C:cytosol"/>
    <property type="evidence" value="ECO:0007669"/>
    <property type="project" value="TreeGrafter"/>
</dbReference>
<comment type="caution">
    <text evidence="1">The sequence shown here is derived from an EMBL/GenBank/DDBJ whole genome shotgun (WGS) entry which is preliminary data.</text>
</comment>
<dbReference type="InterPro" id="IPR006379">
    <property type="entry name" value="HAD-SF_hydro_IIB"/>
</dbReference>
<dbReference type="NCBIfam" id="TIGR01484">
    <property type="entry name" value="HAD-SF-IIB"/>
    <property type="match status" value="1"/>
</dbReference>
<proteinExistence type="predicted"/>
<organism evidence="1 2">
    <name type="scientific">Salipaludibacillus keqinensis</name>
    <dbReference type="NCBI Taxonomy" id="2045207"/>
    <lineage>
        <taxon>Bacteria</taxon>
        <taxon>Bacillati</taxon>
        <taxon>Bacillota</taxon>
        <taxon>Bacilli</taxon>
        <taxon>Bacillales</taxon>
        <taxon>Bacillaceae</taxon>
    </lineage>
</organism>
<dbReference type="SUPFAM" id="SSF56784">
    <property type="entry name" value="HAD-like"/>
    <property type="match status" value="1"/>
</dbReference>
<dbReference type="AlphaFoldDB" id="A0A323TF44"/>
<evidence type="ECO:0000313" key="1">
    <source>
        <dbReference type="EMBL" id="PYZ92654.1"/>
    </source>
</evidence>
<dbReference type="EMBL" id="PDOD01000003">
    <property type="protein sequence ID" value="PYZ92654.1"/>
    <property type="molecule type" value="Genomic_DNA"/>
</dbReference>
<dbReference type="Gene3D" id="3.30.1240.10">
    <property type="match status" value="1"/>
</dbReference>
<evidence type="ECO:0000313" key="2">
    <source>
        <dbReference type="Proteomes" id="UP000248214"/>
    </source>
</evidence>
<dbReference type="InterPro" id="IPR036412">
    <property type="entry name" value="HAD-like_sf"/>
</dbReference>
<dbReference type="PANTHER" id="PTHR10000:SF55">
    <property type="entry name" value="5-AMINO-6-(5-PHOSPHO-D-RIBITYLAMINO)URACIL PHOSPHATASE YCSE"/>
    <property type="match status" value="1"/>
</dbReference>
<keyword evidence="2" id="KW-1185">Reference proteome</keyword>
<dbReference type="PROSITE" id="PS01229">
    <property type="entry name" value="COF_2"/>
    <property type="match status" value="1"/>
</dbReference>
<dbReference type="PANTHER" id="PTHR10000">
    <property type="entry name" value="PHOSPHOSERINE PHOSPHATASE"/>
    <property type="match status" value="1"/>
</dbReference>
<dbReference type="PROSITE" id="PS01228">
    <property type="entry name" value="COF_1"/>
    <property type="match status" value="1"/>
</dbReference>
<sequence>MMVKAIALDMDGTLLNASHEISHELVKLLAECRQKDILIFLATGRTLKEVKDVLPDEVKVDGIVGGNGMIVEADGNNLDENEVNKDLVDEVIKRSRDHGLYYEIHPFEGSRFVFQEDKASLVNEVTYTEGLTVEEHEWKSRTAAVKSEINWIQQYPKSNITKVYFFSKDHERMKDWISELHHLKEKYPFSTSSSSHHNVEVMAEGINKATGVEKLLNYYSLDASQLLAVGDANNDLPLLKLAGKSAVMKNGSDEVKKEIQEVTEYTNDENGLYHYLRKHV</sequence>